<dbReference type="CDD" id="cd00400">
    <property type="entry name" value="Voltage_gated_ClC"/>
    <property type="match status" value="1"/>
</dbReference>
<gene>
    <name evidence="6" type="ORF">NE619_04645</name>
</gene>
<evidence type="ECO:0000256" key="3">
    <source>
        <dbReference type="ARBA" id="ARBA00022989"/>
    </source>
</evidence>
<protein>
    <submittedName>
        <fullName evidence="6">Chloride channel protein</fullName>
    </submittedName>
</protein>
<proteinExistence type="predicted"/>
<feature type="transmembrane region" description="Helical" evidence="5">
    <location>
        <begin position="237"/>
        <end position="257"/>
    </location>
</feature>
<evidence type="ECO:0000256" key="2">
    <source>
        <dbReference type="ARBA" id="ARBA00022692"/>
    </source>
</evidence>
<feature type="transmembrane region" description="Helical" evidence="5">
    <location>
        <begin position="384"/>
        <end position="416"/>
    </location>
</feature>
<feature type="transmembrane region" description="Helical" evidence="5">
    <location>
        <begin position="197"/>
        <end position="217"/>
    </location>
</feature>
<keyword evidence="2 5" id="KW-0812">Transmembrane</keyword>
<dbReference type="EMBL" id="JANFXK010000003">
    <property type="protein sequence ID" value="MCQ4636006.1"/>
    <property type="molecule type" value="Genomic_DNA"/>
</dbReference>
<comment type="caution">
    <text evidence="6">The sequence shown here is derived from an EMBL/GenBank/DDBJ whole genome shotgun (WGS) entry which is preliminary data.</text>
</comment>
<evidence type="ECO:0000313" key="7">
    <source>
        <dbReference type="Proteomes" id="UP001524502"/>
    </source>
</evidence>
<evidence type="ECO:0000256" key="4">
    <source>
        <dbReference type="ARBA" id="ARBA00023136"/>
    </source>
</evidence>
<dbReference type="Pfam" id="PF00654">
    <property type="entry name" value="Voltage_CLC"/>
    <property type="match status" value="1"/>
</dbReference>
<keyword evidence="3 5" id="KW-1133">Transmembrane helix</keyword>
<sequence>MGKITKRSLGVFALFSLCLGACAGAVVWALLRIMNLGIHLVWDVIPESFGHPVVYNFIACLLGGLIIGLWQTKFGILPDTLEGVMADLKQKGTYPYNRLHILAVSALLPLIFGGSLGPEAGLTGIIVGLCCWIGDRLKYKGAEVKELAQAGIAATLGVIFNSPFVGIANNFENKDLEDEEPQKAPAEKLEMKKAKTMVYVAAVIGALGAMGGLSHLFGGGMGIARFGRDVDITFSDWKWFPVFAVISILCGMLYMLCNRITSALGERIIGHRIISCMLAGLFLAALGTLFPWTMFSGEHEMSEMMEVWQQQSFAVLFLTALVKLILINLCVNLGWRGGNIFPVIFSGVCMGFAMAMITGAEPVFAVAVCVSALCGYIMRKPLTVIGVLLLCFPITIIIPMAAAAYAGSVVPVFGILKKKGKTESM</sequence>
<dbReference type="InterPro" id="IPR014743">
    <property type="entry name" value="Cl-channel_core"/>
</dbReference>
<comment type="subcellular location">
    <subcellularLocation>
        <location evidence="1">Membrane</location>
        <topology evidence="1">Multi-pass membrane protein</topology>
    </subcellularLocation>
</comment>
<feature type="transmembrane region" description="Helical" evidence="5">
    <location>
        <begin position="312"/>
        <end position="335"/>
    </location>
</feature>
<name>A0ABT1RLD6_9FIRM</name>
<dbReference type="SUPFAM" id="SSF81340">
    <property type="entry name" value="Clc chloride channel"/>
    <property type="match status" value="1"/>
</dbReference>
<dbReference type="PANTHER" id="PTHR43427">
    <property type="entry name" value="CHLORIDE CHANNEL PROTEIN CLC-E"/>
    <property type="match status" value="1"/>
</dbReference>
<dbReference type="RefSeq" id="WP_256131189.1">
    <property type="nucleotide sequence ID" value="NZ_JANFXK010000003.1"/>
</dbReference>
<accession>A0ABT1RLD6</accession>
<organism evidence="6 7">
    <name type="scientific">Anaerovorax odorimutans</name>
    <dbReference type="NCBI Taxonomy" id="109327"/>
    <lineage>
        <taxon>Bacteria</taxon>
        <taxon>Bacillati</taxon>
        <taxon>Bacillota</taxon>
        <taxon>Clostridia</taxon>
        <taxon>Peptostreptococcales</taxon>
        <taxon>Anaerovoracaceae</taxon>
        <taxon>Anaerovorax</taxon>
    </lineage>
</organism>
<evidence type="ECO:0000256" key="5">
    <source>
        <dbReference type="SAM" id="Phobius"/>
    </source>
</evidence>
<evidence type="ECO:0000313" key="6">
    <source>
        <dbReference type="EMBL" id="MCQ4636006.1"/>
    </source>
</evidence>
<dbReference type="InterPro" id="IPR001807">
    <property type="entry name" value="ClC"/>
</dbReference>
<feature type="transmembrane region" description="Helical" evidence="5">
    <location>
        <begin position="347"/>
        <end position="378"/>
    </location>
</feature>
<feature type="transmembrane region" description="Helical" evidence="5">
    <location>
        <begin position="53"/>
        <end position="70"/>
    </location>
</feature>
<keyword evidence="4 5" id="KW-0472">Membrane</keyword>
<feature type="transmembrane region" description="Helical" evidence="5">
    <location>
        <begin position="269"/>
        <end position="292"/>
    </location>
</feature>
<dbReference type="PANTHER" id="PTHR43427:SF12">
    <property type="entry name" value="CHLORIDE TRANSPORTER"/>
    <property type="match status" value="1"/>
</dbReference>
<dbReference type="Proteomes" id="UP001524502">
    <property type="component" value="Unassembled WGS sequence"/>
</dbReference>
<evidence type="ECO:0000256" key="1">
    <source>
        <dbReference type="ARBA" id="ARBA00004141"/>
    </source>
</evidence>
<keyword evidence="7" id="KW-1185">Reference proteome</keyword>
<dbReference type="InterPro" id="IPR050368">
    <property type="entry name" value="ClC-type_chloride_channel"/>
</dbReference>
<dbReference type="Gene3D" id="1.10.3080.10">
    <property type="entry name" value="Clc chloride channel"/>
    <property type="match status" value="1"/>
</dbReference>
<reference evidence="6 7" key="1">
    <citation type="submission" date="2022-06" db="EMBL/GenBank/DDBJ databases">
        <title>Isolation of gut microbiota from human fecal samples.</title>
        <authorList>
            <person name="Pamer E.G."/>
            <person name="Barat B."/>
            <person name="Waligurski E."/>
            <person name="Medina S."/>
            <person name="Paddock L."/>
            <person name="Mostad J."/>
        </authorList>
    </citation>
    <scope>NUCLEOTIDE SEQUENCE [LARGE SCALE GENOMIC DNA]</scope>
    <source>
        <strain evidence="6 7">SL.3.17</strain>
    </source>
</reference>